<keyword evidence="1 2" id="KW-0597">Phosphoprotein</keyword>
<dbReference type="Pfam" id="PF00072">
    <property type="entry name" value="Response_reg"/>
    <property type="match status" value="1"/>
</dbReference>
<organism evidence="4 5">
    <name type="scientific">candidate division GN15 bacterium</name>
    <dbReference type="NCBI Taxonomy" id="2072418"/>
    <lineage>
        <taxon>Bacteria</taxon>
        <taxon>candidate division GN15</taxon>
    </lineage>
</organism>
<dbReference type="AlphaFoldDB" id="A0A855X7U0"/>
<evidence type="ECO:0000313" key="5">
    <source>
        <dbReference type="Proteomes" id="UP000250918"/>
    </source>
</evidence>
<accession>A0A855X7U0</accession>
<evidence type="ECO:0000256" key="1">
    <source>
        <dbReference type="ARBA" id="ARBA00022553"/>
    </source>
</evidence>
<name>A0A855X7U0_9BACT</name>
<feature type="modified residue" description="4-aspartylphosphate" evidence="2">
    <location>
        <position position="56"/>
    </location>
</feature>
<dbReference type="PANTHER" id="PTHR44591:SF21">
    <property type="entry name" value="TWO-COMPONENT RESPONSE REGULATOR"/>
    <property type="match status" value="1"/>
</dbReference>
<dbReference type="EMBL" id="PQAP01000003">
    <property type="protein sequence ID" value="PWB76242.1"/>
    <property type="molecule type" value="Genomic_DNA"/>
</dbReference>
<dbReference type="CDD" id="cd00156">
    <property type="entry name" value="REC"/>
    <property type="match status" value="1"/>
</dbReference>
<dbReference type="GO" id="GO:0000160">
    <property type="term" value="P:phosphorelay signal transduction system"/>
    <property type="evidence" value="ECO:0007669"/>
    <property type="project" value="InterPro"/>
</dbReference>
<dbReference type="PROSITE" id="PS50110">
    <property type="entry name" value="RESPONSE_REGULATORY"/>
    <property type="match status" value="1"/>
</dbReference>
<gene>
    <name evidence="4" type="ORF">C3F09_00770</name>
</gene>
<dbReference type="InterPro" id="IPR011006">
    <property type="entry name" value="CheY-like_superfamily"/>
</dbReference>
<dbReference type="SMART" id="SM00448">
    <property type="entry name" value="REC"/>
    <property type="match status" value="1"/>
</dbReference>
<protein>
    <recommendedName>
        <fullName evidence="3">Response regulatory domain-containing protein</fullName>
    </recommendedName>
</protein>
<dbReference type="SUPFAM" id="SSF52172">
    <property type="entry name" value="CheY-like"/>
    <property type="match status" value="1"/>
</dbReference>
<feature type="domain" description="Response regulatory" evidence="3">
    <location>
        <begin position="7"/>
        <end position="118"/>
    </location>
</feature>
<evidence type="ECO:0000256" key="2">
    <source>
        <dbReference type="PROSITE-ProRule" id="PRU00169"/>
    </source>
</evidence>
<sequence>MDQSRARILVVDDDPLLLSLLVDTLGAIGYAATGADGGRSALEMLEQSRFDLLITDIRMPDIDGLRLRDRVKRLYPEMPVLFITGVAFPDIIAQASPDGVLAKPFRISQIEALIESALASTPFSTDSL</sequence>
<dbReference type="Gene3D" id="3.40.50.2300">
    <property type="match status" value="1"/>
</dbReference>
<reference evidence="4 5" key="1">
    <citation type="journal article" date="2018" name="ISME J.">
        <title>A methanotrophic archaeon couples anaerobic oxidation of methane to Fe(III) reduction.</title>
        <authorList>
            <person name="Cai C."/>
            <person name="Leu A.O."/>
            <person name="Xie G.J."/>
            <person name="Guo J."/>
            <person name="Feng Y."/>
            <person name="Zhao J.X."/>
            <person name="Tyson G.W."/>
            <person name="Yuan Z."/>
            <person name="Hu S."/>
        </authorList>
    </citation>
    <scope>NUCLEOTIDE SEQUENCE [LARGE SCALE GENOMIC DNA]</scope>
    <source>
        <strain evidence="4">FeB_12</strain>
    </source>
</reference>
<proteinExistence type="predicted"/>
<dbReference type="InterPro" id="IPR001789">
    <property type="entry name" value="Sig_transdc_resp-reg_receiver"/>
</dbReference>
<dbReference type="InterPro" id="IPR050595">
    <property type="entry name" value="Bact_response_regulator"/>
</dbReference>
<comment type="caution">
    <text evidence="4">The sequence shown here is derived from an EMBL/GenBank/DDBJ whole genome shotgun (WGS) entry which is preliminary data.</text>
</comment>
<dbReference type="Proteomes" id="UP000250918">
    <property type="component" value="Unassembled WGS sequence"/>
</dbReference>
<evidence type="ECO:0000259" key="3">
    <source>
        <dbReference type="PROSITE" id="PS50110"/>
    </source>
</evidence>
<evidence type="ECO:0000313" key="4">
    <source>
        <dbReference type="EMBL" id="PWB76242.1"/>
    </source>
</evidence>
<dbReference type="PANTHER" id="PTHR44591">
    <property type="entry name" value="STRESS RESPONSE REGULATOR PROTEIN 1"/>
    <property type="match status" value="1"/>
</dbReference>